<feature type="region of interest" description="Disordered" evidence="7">
    <location>
        <begin position="38"/>
        <end position="61"/>
    </location>
</feature>
<dbReference type="InterPro" id="IPR022780">
    <property type="entry name" value="Dynein_light_int_chain"/>
</dbReference>
<evidence type="ECO:0000256" key="1">
    <source>
        <dbReference type="ARBA" id="ARBA00004245"/>
    </source>
</evidence>
<evidence type="ECO:0000313" key="8">
    <source>
        <dbReference type="EMBL" id="GBP32115.1"/>
    </source>
</evidence>
<protein>
    <submittedName>
        <fullName evidence="8">Cytoplasmic dynein 1 light intermediate chain 2</fullName>
    </submittedName>
</protein>
<keyword evidence="5" id="KW-0505">Motor protein</keyword>
<dbReference type="OrthoDB" id="7453003at2759"/>
<comment type="caution">
    <text evidence="8">The sequence shown here is derived from an EMBL/GenBank/DDBJ whole genome shotgun (WGS) entry which is preliminary data.</text>
</comment>
<evidence type="ECO:0000256" key="5">
    <source>
        <dbReference type="ARBA" id="ARBA00023175"/>
    </source>
</evidence>
<gene>
    <name evidence="8" type="primary">Dync1li2</name>
    <name evidence="8" type="ORF">EVAR_80881_1</name>
</gene>
<dbReference type="EMBL" id="BGZK01000255">
    <property type="protein sequence ID" value="GBP32115.1"/>
    <property type="molecule type" value="Genomic_DNA"/>
</dbReference>
<organism evidence="8 9">
    <name type="scientific">Eumeta variegata</name>
    <name type="common">Bagworm moth</name>
    <name type="synonym">Eumeta japonica</name>
    <dbReference type="NCBI Taxonomy" id="151549"/>
    <lineage>
        <taxon>Eukaryota</taxon>
        <taxon>Metazoa</taxon>
        <taxon>Ecdysozoa</taxon>
        <taxon>Arthropoda</taxon>
        <taxon>Hexapoda</taxon>
        <taxon>Insecta</taxon>
        <taxon>Pterygota</taxon>
        <taxon>Neoptera</taxon>
        <taxon>Endopterygota</taxon>
        <taxon>Lepidoptera</taxon>
        <taxon>Glossata</taxon>
        <taxon>Ditrysia</taxon>
        <taxon>Tineoidea</taxon>
        <taxon>Psychidae</taxon>
        <taxon>Oiketicinae</taxon>
        <taxon>Eumeta</taxon>
    </lineage>
</organism>
<feature type="compositionally biased region" description="Gly residues" evidence="7">
    <location>
        <begin position="122"/>
        <end position="132"/>
    </location>
</feature>
<feature type="compositionally biased region" description="Low complexity" evidence="7">
    <location>
        <begin position="133"/>
        <end position="143"/>
    </location>
</feature>
<keyword evidence="4" id="KW-0243">Dynein</keyword>
<dbReference type="AlphaFoldDB" id="A0A4C1V069"/>
<keyword evidence="9" id="KW-1185">Reference proteome</keyword>
<comment type="subcellular location">
    <subcellularLocation>
        <location evidence="1">Cytoplasm</location>
        <location evidence="1">Cytoskeleton</location>
    </subcellularLocation>
</comment>
<dbReference type="GO" id="GO:0030286">
    <property type="term" value="C:dynein complex"/>
    <property type="evidence" value="ECO:0007669"/>
    <property type="project" value="UniProtKB-KW"/>
</dbReference>
<evidence type="ECO:0000256" key="6">
    <source>
        <dbReference type="ARBA" id="ARBA00023212"/>
    </source>
</evidence>
<keyword evidence="6" id="KW-0206">Cytoskeleton</keyword>
<evidence type="ECO:0000256" key="3">
    <source>
        <dbReference type="ARBA" id="ARBA00022701"/>
    </source>
</evidence>
<evidence type="ECO:0000313" key="9">
    <source>
        <dbReference type="Proteomes" id="UP000299102"/>
    </source>
</evidence>
<reference evidence="8 9" key="1">
    <citation type="journal article" date="2019" name="Commun. Biol.">
        <title>The bagworm genome reveals a unique fibroin gene that provides high tensile strength.</title>
        <authorList>
            <person name="Kono N."/>
            <person name="Nakamura H."/>
            <person name="Ohtoshi R."/>
            <person name="Tomita M."/>
            <person name="Numata K."/>
            <person name="Arakawa K."/>
        </authorList>
    </citation>
    <scope>NUCLEOTIDE SEQUENCE [LARGE SCALE GENOMIC DNA]</scope>
</reference>
<evidence type="ECO:0000256" key="4">
    <source>
        <dbReference type="ARBA" id="ARBA00023017"/>
    </source>
</evidence>
<proteinExistence type="predicted"/>
<keyword evidence="3" id="KW-0493">Microtubule</keyword>
<evidence type="ECO:0000256" key="7">
    <source>
        <dbReference type="SAM" id="MobiDB-lite"/>
    </source>
</evidence>
<feature type="region of interest" description="Disordered" evidence="7">
    <location>
        <begin position="122"/>
        <end position="143"/>
    </location>
</feature>
<dbReference type="STRING" id="151549.A0A4C1V069"/>
<keyword evidence="2" id="KW-0963">Cytoplasm</keyword>
<dbReference type="Pfam" id="PF05783">
    <property type="entry name" value="DLIC"/>
    <property type="match status" value="1"/>
</dbReference>
<dbReference type="Proteomes" id="UP000299102">
    <property type="component" value="Unassembled WGS sequence"/>
</dbReference>
<sequence>MQYNIPIQSLKSGPSREPEIQAEDEQAFLQRQLAALQAGTPAPRAESPYRPTARPPNAPRHLQLKNNDIATRSNGFRRCESSVQFCFHPIEGAKIGLGPSTPGNEGVLANFFNSLLYKKTGAGPGAGRGAGGDASPAAAAARSDAAAELDRLTRAKSRTPLDLNSSEC</sequence>
<evidence type="ECO:0000256" key="2">
    <source>
        <dbReference type="ARBA" id="ARBA00022490"/>
    </source>
</evidence>
<name>A0A4C1V069_EUMVA</name>
<dbReference type="GO" id="GO:0005874">
    <property type="term" value="C:microtubule"/>
    <property type="evidence" value="ECO:0007669"/>
    <property type="project" value="UniProtKB-KW"/>
</dbReference>
<accession>A0A4C1V069</accession>